<dbReference type="RefSeq" id="WP_316965594.1">
    <property type="nucleotide sequence ID" value="NZ_JARFPK010000004.1"/>
</dbReference>
<organism evidence="2 3">
    <name type="scientific">Candidatus Methanocrinis natronophilus</name>
    <dbReference type="NCBI Taxonomy" id="3033396"/>
    <lineage>
        <taxon>Archaea</taxon>
        <taxon>Methanobacteriati</taxon>
        <taxon>Methanobacteriota</taxon>
        <taxon>Stenosarchaea group</taxon>
        <taxon>Methanomicrobia</taxon>
        <taxon>Methanotrichales</taxon>
        <taxon>Methanotrichaceae</taxon>
        <taxon>Methanocrinis</taxon>
    </lineage>
</organism>
<evidence type="ECO:0000313" key="3">
    <source>
        <dbReference type="Proteomes" id="UP001220010"/>
    </source>
</evidence>
<sequence>MTKSEDTTKTDLLEVARSRFISELDRWCARKGVPRDDLDDQVVAARPLKSDEAIGNPERDDFPLLRGKEVLMEARYRGSIGQAFTSARGVYSGTLEGVLKLPLESTFHRAVLVSTINAVMRDLGLVEGTVHCRDAGPRDCAADLGRLMRKERPLRVGLVGLQPAILTSLVEIFGPERVMVSDLAGAGETRSGVKVLDGGRPCSLFESCPTVLITGTTLVNGTIDGLMELAFRFENRVVFYGTTIAGAARLLGLERWCICSK</sequence>
<accession>A0ABT5X559</accession>
<feature type="domain" description="Putative heavy-metal chelation" evidence="1">
    <location>
        <begin position="197"/>
        <end position="243"/>
    </location>
</feature>
<dbReference type="SUPFAM" id="SSF159713">
    <property type="entry name" value="Dhaf3308-like"/>
    <property type="match status" value="1"/>
</dbReference>
<gene>
    <name evidence="2" type="ORF">P0O15_01395</name>
</gene>
<proteinExistence type="predicted"/>
<dbReference type="Gene3D" id="3.40.50.11590">
    <property type="match status" value="1"/>
</dbReference>
<comment type="caution">
    <text evidence="2">The sequence shown here is derived from an EMBL/GenBank/DDBJ whole genome shotgun (WGS) entry which is preliminary data.</text>
</comment>
<name>A0ABT5X559_9EURY</name>
<evidence type="ECO:0000313" key="2">
    <source>
        <dbReference type="EMBL" id="MDF0589833.1"/>
    </source>
</evidence>
<keyword evidence="3" id="KW-1185">Reference proteome</keyword>
<dbReference type="EMBL" id="JARFPK010000004">
    <property type="protein sequence ID" value="MDF0589833.1"/>
    <property type="molecule type" value="Genomic_DNA"/>
</dbReference>
<protein>
    <submittedName>
        <fullName evidence="2">DUF364 domain-containing protein</fullName>
    </submittedName>
</protein>
<evidence type="ECO:0000259" key="1">
    <source>
        <dbReference type="Pfam" id="PF04016"/>
    </source>
</evidence>
<reference evidence="2 3" key="1">
    <citation type="submission" date="2023-03" db="EMBL/GenBank/DDBJ databases">
        <title>WGS of Methanotrichaceae archaeon Mx.</title>
        <authorList>
            <person name="Sorokin D.Y."/>
            <person name="Merkel A.Y."/>
        </authorList>
    </citation>
    <scope>NUCLEOTIDE SEQUENCE [LARGE SCALE GENOMIC DNA]</scope>
    <source>
        <strain evidence="2 3">Mx</strain>
    </source>
</reference>
<dbReference type="InterPro" id="IPR007161">
    <property type="entry name" value="DUF364"/>
</dbReference>
<dbReference type="Pfam" id="PF04016">
    <property type="entry name" value="DUF364"/>
    <property type="match status" value="1"/>
</dbReference>
<dbReference type="Proteomes" id="UP001220010">
    <property type="component" value="Unassembled WGS sequence"/>
</dbReference>